<dbReference type="Pfam" id="PF07916">
    <property type="entry name" value="TraG_N"/>
    <property type="match status" value="1"/>
</dbReference>
<proteinExistence type="predicted"/>
<dbReference type="InterPro" id="IPR012931">
    <property type="entry name" value="TraG_N_Proteobacteria"/>
</dbReference>
<evidence type="ECO:0000313" key="4">
    <source>
        <dbReference type="EMBL" id="NWN90404.1"/>
    </source>
</evidence>
<gene>
    <name evidence="4" type="ORF">HLV39_02680</name>
</gene>
<comment type="caution">
    <text evidence="4">The sequence shown here is derived from an EMBL/GenBank/DDBJ whole genome shotgun (WGS) entry which is preliminary data.</text>
</comment>
<name>A0A851HLG1_9GAMM</name>
<dbReference type="Proteomes" id="UP000536442">
    <property type="component" value="Unassembled WGS sequence"/>
</dbReference>
<evidence type="ECO:0000313" key="5">
    <source>
        <dbReference type="Proteomes" id="UP000536442"/>
    </source>
</evidence>
<accession>A0A851HLG1</accession>
<reference evidence="4 5" key="1">
    <citation type="submission" date="2020-03" db="EMBL/GenBank/DDBJ databases">
        <title>Metagenomic, metatranscriptomic, and metabolomic analyses revealed the key microbes and metabolic features during the fermentation of ganjang, Korean traditional soy sauce.</title>
        <authorList>
            <person name="Chun B.H."/>
            <person name="Jeon C.O."/>
        </authorList>
    </citation>
    <scope>NUCLEOTIDE SEQUENCE [LARGE SCALE GENOMIC DNA]</scope>
    <source>
        <strain evidence="4 5">KG14</strain>
    </source>
</reference>
<evidence type="ECO:0000256" key="2">
    <source>
        <dbReference type="SAM" id="Phobius"/>
    </source>
</evidence>
<keyword evidence="2" id="KW-1133">Transmembrane helix</keyword>
<feature type="transmembrane region" description="Helical" evidence="2">
    <location>
        <begin position="29"/>
        <end position="46"/>
    </location>
</feature>
<evidence type="ECO:0000256" key="1">
    <source>
        <dbReference type="SAM" id="MobiDB-lite"/>
    </source>
</evidence>
<dbReference type="EMBL" id="JABEVQ010000001">
    <property type="protein sequence ID" value="NWN90404.1"/>
    <property type="molecule type" value="Genomic_DNA"/>
</dbReference>
<dbReference type="AlphaFoldDB" id="A0A851HLG1"/>
<feature type="region of interest" description="Disordered" evidence="1">
    <location>
        <begin position="836"/>
        <end position="856"/>
    </location>
</feature>
<evidence type="ECO:0000259" key="3">
    <source>
        <dbReference type="Pfam" id="PF07916"/>
    </source>
</evidence>
<feature type="transmembrane region" description="Helical" evidence="2">
    <location>
        <begin position="58"/>
        <end position="80"/>
    </location>
</feature>
<keyword evidence="5" id="KW-1185">Reference proteome</keyword>
<feature type="compositionally biased region" description="Polar residues" evidence="1">
    <location>
        <begin position="838"/>
        <end position="849"/>
    </location>
</feature>
<keyword evidence="2" id="KW-0812">Transmembrane</keyword>
<feature type="transmembrane region" description="Helical" evidence="2">
    <location>
        <begin position="339"/>
        <end position="359"/>
    </location>
</feature>
<sequence>MWTIHSVGDSAFLEQVLIAVSMITGTGDFTQMASVGLLIGVLIVFFQSIMNGAKEIQIGTILVAWIFYAMAFGPSTTVLIEDAYSGEVRVVDNVPVGPAAVGSVVSNVGYSVTSLFEQGYSFISPGSTQNRFADSLHLINQLQDAAFNPVVFKAMDNAVGGEGVNVELSIHNYIRECTLTKIDLHQASIQDLFTAPAMQALRFESDLYGTRLYLGGSPQDYTCSDGFVALSNALNEVKGNYLVHEAIERGMRDASGDVAGVGVSNRLYDALASLGMTGSNAQDYILTTVLKPIYEDAAQGKYQDMRDYSSAIMLNQAIQQRNTQWAAEQSMFMTIVRPMMTFFEGFVYAVTPLAAFFMLMGRFGIGLVGKYLVTLAWIQLWMPVLSIINLYIHMSATGALSALENDPFSTFHGISEAYQITSNWLATGGMLAAATPVITLFVVTGSTYAMTSLAGRLNGGDHINEKISTPDAIKPSAALDMMPKSQFDDFRGLQLTGSESMVDKVNVGNMLSSAVSSSQASSAQATQSFASQLSNSVFSGASAEQSYARLQGLGQSLRASDSSQAQAIYGQAQDYARQYGLNESHTDAIAGAIGMQASANVDAGQVAGALLAGPAGMAIAKAAPVDVKGGISGSATSTSTDQRQQLTGDMDRLAKNVGFTDSDSAALTRDIARQVNTQSGQRFTNSLGEEQREQFSESATQAITAQNTYQRLASAQSSIGTTSAMDMRALAETVTSSPEAHSQLRDGMRMASPETRQLAAEKSQFYEALGMDSARATAGGQLYALLNSGKASEQAIAAETIASATGSATTVKDSNAQQDLLESSPAITHGIGARELQEPQSMSNEQRNQARAGVPGESAVLQRHNQNLSHVEAADSENRDDYRGERLGALRSQIMASEVEPSTSASIFSTTEGIGRFFDQVVGGVSAGAGGFSDDFAGSMEHLAAMTTQERDQFIADSNRGDQYIQDEYGVAGHIATGAADLGRSIIGAGVSGYTAAKEWITGESDLSEAAKDMSIRERGMFFAAAFASASEEGAEHAQRFVEQYGDEFREMAAQTAVNEHGLQSEAGAQLFASSLLGASDGREAEYRQQLQSEFGGDADLANKAADIIEASAGAGREQAGGYLMPVSRYMAVQAVQNGE</sequence>
<keyword evidence="2" id="KW-0472">Membrane</keyword>
<feature type="domain" description="TraG N-terminal Proteobacteria" evidence="3">
    <location>
        <begin position="3"/>
        <end position="462"/>
    </location>
</feature>
<feature type="transmembrane region" description="Helical" evidence="2">
    <location>
        <begin position="371"/>
        <end position="392"/>
    </location>
</feature>
<organism evidence="4 5">
    <name type="scientific">Marinobacter adhaerens</name>
    <dbReference type="NCBI Taxonomy" id="1033846"/>
    <lineage>
        <taxon>Bacteria</taxon>
        <taxon>Pseudomonadati</taxon>
        <taxon>Pseudomonadota</taxon>
        <taxon>Gammaproteobacteria</taxon>
        <taxon>Pseudomonadales</taxon>
        <taxon>Marinobacteraceae</taxon>
        <taxon>Marinobacter</taxon>
    </lineage>
</organism>
<protein>
    <submittedName>
        <fullName evidence="4">Conjugal transfer protein TraG</fullName>
    </submittedName>
</protein>